<gene>
    <name evidence="2" type="ORF">FO059_17050</name>
</gene>
<sequence>MVTAAAGLTVGLATAASAAVIVHGPESVVDEVPTANLEMCGNVYVSPDSAVEGATVTGNLYNSTGNLVTGPYQDETNSGGGWCIQGDATLADTIYNGGYVTVCVDPAAVNGKPFSFLGSGSDCVDIYEAEFNSHLYADPFNLIVASAKDIDAVAN</sequence>
<reference evidence="2 3" key="2">
    <citation type="submission" date="2019-07" db="EMBL/GenBank/DDBJ databases">
        <authorList>
            <person name="Huang Y."/>
        </authorList>
    </citation>
    <scope>NUCLEOTIDE SEQUENCE [LARGE SCALE GENOMIC DNA]</scope>
    <source>
        <strain evidence="2 3">HY188</strain>
    </source>
</reference>
<evidence type="ECO:0000313" key="3">
    <source>
        <dbReference type="Proteomes" id="UP000317344"/>
    </source>
</evidence>
<protein>
    <submittedName>
        <fullName evidence="2">Uncharacterized protein</fullName>
    </submittedName>
</protein>
<keyword evidence="1" id="KW-0732">Signal</keyword>
<name>A0A516X6N6_9ACTN</name>
<dbReference type="EMBL" id="CP041765">
    <property type="protein sequence ID" value="QDQ98726.1"/>
    <property type="molecule type" value="Genomic_DNA"/>
</dbReference>
<accession>A0A516X6N6</accession>
<dbReference type="Proteomes" id="UP000317344">
    <property type="component" value="Chromosome"/>
</dbReference>
<feature type="signal peptide" evidence="1">
    <location>
        <begin position="1"/>
        <end position="18"/>
    </location>
</feature>
<keyword evidence="3" id="KW-1185">Reference proteome</keyword>
<dbReference type="AlphaFoldDB" id="A0A516X6N6"/>
<reference evidence="2 3" key="1">
    <citation type="submission" date="2019-07" db="EMBL/GenBank/DDBJ databases">
        <title>Tomitella cavernea sp. nov., an actinomycete isolated from soil.</title>
        <authorList>
            <person name="Cheng J."/>
        </authorList>
    </citation>
    <scope>NUCLEOTIDE SEQUENCE [LARGE SCALE GENOMIC DNA]</scope>
    <source>
        <strain evidence="2 3">HY188</strain>
    </source>
</reference>
<feature type="chain" id="PRO_5021798385" evidence="1">
    <location>
        <begin position="19"/>
        <end position="155"/>
    </location>
</feature>
<dbReference type="RefSeq" id="WP_143910131.1">
    <property type="nucleotide sequence ID" value="NZ_CP041765.1"/>
</dbReference>
<organism evidence="2 3">
    <name type="scientific">Tomitella fengzijianii</name>
    <dbReference type="NCBI Taxonomy" id="2597660"/>
    <lineage>
        <taxon>Bacteria</taxon>
        <taxon>Bacillati</taxon>
        <taxon>Actinomycetota</taxon>
        <taxon>Actinomycetes</taxon>
        <taxon>Mycobacteriales</taxon>
        <taxon>Tomitella</taxon>
    </lineage>
</organism>
<evidence type="ECO:0000313" key="2">
    <source>
        <dbReference type="EMBL" id="QDQ98726.1"/>
    </source>
</evidence>
<dbReference type="KEGG" id="toy:FO059_17050"/>
<proteinExistence type="predicted"/>
<dbReference type="OrthoDB" id="10017832at2"/>
<evidence type="ECO:0000256" key="1">
    <source>
        <dbReference type="SAM" id="SignalP"/>
    </source>
</evidence>